<reference evidence="2" key="1">
    <citation type="submission" date="2022-07" db="EMBL/GenBank/DDBJ databases">
        <title>Ectorhizobium quercum gen.nov., sp. nov.</title>
        <authorList>
            <person name="Ma T."/>
            <person name="Li Y."/>
        </authorList>
    </citation>
    <scope>NUCLEOTIDE SEQUENCE</scope>
    <source>
        <strain evidence="2">BDR2-2</strain>
    </source>
</reference>
<dbReference type="InterPro" id="IPR041649">
    <property type="entry name" value="NepR"/>
</dbReference>
<accession>A0AAE3SVZ2</accession>
<protein>
    <recommendedName>
        <fullName evidence="1">Anti-sigma factor NepR domain-containing protein</fullName>
    </recommendedName>
</protein>
<organism evidence="2 3">
    <name type="scientific">Ectorhizobium quercum</name>
    <dbReference type="NCBI Taxonomy" id="2965071"/>
    <lineage>
        <taxon>Bacteria</taxon>
        <taxon>Pseudomonadati</taxon>
        <taxon>Pseudomonadota</taxon>
        <taxon>Alphaproteobacteria</taxon>
        <taxon>Hyphomicrobiales</taxon>
        <taxon>Rhizobiaceae</taxon>
        <taxon>Ectorhizobium</taxon>
    </lineage>
</organism>
<comment type="caution">
    <text evidence="2">The sequence shown here is derived from an EMBL/GenBank/DDBJ whole genome shotgun (WGS) entry which is preliminary data.</text>
</comment>
<sequence>MDPNASISRKLRDYYGAIQEERIPDRFLDLLERLDQAERKTRTADHQ</sequence>
<evidence type="ECO:0000259" key="1">
    <source>
        <dbReference type="Pfam" id="PF18557"/>
    </source>
</evidence>
<dbReference type="AlphaFoldDB" id="A0AAE3SVZ2"/>
<evidence type="ECO:0000313" key="2">
    <source>
        <dbReference type="EMBL" id="MCX8996910.1"/>
    </source>
</evidence>
<keyword evidence="3" id="KW-1185">Reference proteome</keyword>
<proteinExistence type="predicted"/>
<evidence type="ECO:0000313" key="3">
    <source>
        <dbReference type="Proteomes" id="UP001208771"/>
    </source>
</evidence>
<gene>
    <name evidence="2" type="ORF">NOF55_07310</name>
</gene>
<feature type="domain" description="Anti-sigma factor NepR" evidence="1">
    <location>
        <begin position="5"/>
        <end position="38"/>
    </location>
</feature>
<dbReference type="Proteomes" id="UP001208771">
    <property type="component" value="Unassembled WGS sequence"/>
</dbReference>
<dbReference type="EMBL" id="JANFPI010000002">
    <property type="protein sequence ID" value="MCX8996910.1"/>
    <property type="molecule type" value="Genomic_DNA"/>
</dbReference>
<dbReference type="Pfam" id="PF18557">
    <property type="entry name" value="NepR"/>
    <property type="match status" value="1"/>
</dbReference>
<name>A0AAE3SVZ2_9HYPH</name>